<evidence type="ECO:0000313" key="2">
    <source>
        <dbReference type="Proteomes" id="UP000789920"/>
    </source>
</evidence>
<proteinExistence type="predicted"/>
<dbReference type="EMBL" id="CAJVQC010163047">
    <property type="protein sequence ID" value="CAG8848940.1"/>
    <property type="molecule type" value="Genomic_DNA"/>
</dbReference>
<organism evidence="1 2">
    <name type="scientific">Racocetra persica</name>
    <dbReference type="NCBI Taxonomy" id="160502"/>
    <lineage>
        <taxon>Eukaryota</taxon>
        <taxon>Fungi</taxon>
        <taxon>Fungi incertae sedis</taxon>
        <taxon>Mucoromycota</taxon>
        <taxon>Glomeromycotina</taxon>
        <taxon>Glomeromycetes</taxon>
        <taxon>Diversisporales</taxon>
        <taxon>Gigasporaceae</taxon>
        <taxon>Racocetra</taxon>
    </lineage>
</organism>
<protein>
    <submittedName>
        <fullName evidence="1">8718_t:CDS:1</fullName>
    </submittedName>
</protein>
<feature type="non-terminal residue" evidence="1">
    <location>
        <position position="98"/>
    </location>
</feature>
<gene>
    <name evidence="1" type="ORF">RPERSI_LOCUS35370</name>
</gene>
<name>A0ACA9SU32_9GLOM</name>
<evidence type="ECO:0000313" key="1">
    <source>
        <dbReference type="EMBL" id="CAG8848940.1"/>
    </source>
</evidence>
<feature type="non-terminal residue" evidence="1">
    <location>
        <position position="1"/>
    </location>
</feature>
<reference evidence="1" key="1">
    <citation type="submission" date="2021-06" db="EMBL/GenBank/DDBJ databases">
        <authorList>
            <person name="Kallberg Y."/>
            <person name="Tangrot J."/>
            <person name="Rosling A."/>
        </authorList>
    </citation>
    <scope>NUCLEOTIDE SEQUENCE</scope>
    <source>
        <strain evidence="1">MA461A</strain>
    </source>
</reference>
<dbReference type="Proteomes" id="UP000789920">
    <property type="component" value="Unassembled WGS sequence"/>
</dbReference>
<accession>A0ACA9SU32</accession>
<sequence length="98" mass="10874">TIQQTNVTPLAIPQQTNVTSPTSSAQISPFTNFTNIHMLLQQQYSQLFAPLALNKTNVENNEEELFVTNNEQENSLTLGTSESTSSSKVGKQQYALQR</sequence>
<keyword evidence="2" id="KW-1185">Reference proteome</keyword>
<comment type="caution">
    <text evidence="1">The sequence shown here is derived from an EMBL/GenBank/DDBJ whole genome shotgun (WGS) entry which is preliminary data.</text>
</comment>